<name>A0ABP8EJ77_9MICO</name>
<feature type="domain" description="DUF8010" evidence="1">
    <location>
        <begin position="3"/>
        <end position="105"/>
    </location>
</feature>
<evidence type="ECO:0000313" key="4">
    <source>
        <dbReference type="Proteomes" id="UP001501586"/>
    </source>
</evidence>
<reference evidence="4" key="1">
    <citation type="journal article" date="2019" name="Int. J. Syst. Evol. Microbiol.">
        <title>The Global Catalogue of Microorganisms (GCM) 10K type strain sequencing project: providing services to taxonomists for standard genome sequencing and annotation.</title>
        <authorList>
            <consortium name="The Broad Institute Genomics Platform"/>
            <consortium name="The Broad Institute Genome Sequencing Center for Infectious Disease"/>
            <person name="Wu L."/>
            <person name="Ma J."/>
        </authorList>
    </citation>
    <scope>NUCLEOTIDE SEQUENCE [LARGE SCALE GENOMIC DNA]</scope>
    <source>
        <strain evidence="4">JCM 17458</strain>
    </source>
</reference>
<dbReference type="RefSeq" id="WP_236864089.1">
    <property type="nucleotide sequence ID" value="NZ_BAABAZ010000005.1"/>
</dbReference>
<evidence type="ECO:0000259" key="1">
    <source>
        <dbReference type="Pfam" id="PF26035"/>
    </source>
</evidence>
<organism evidence="3 4">
    <name type="scientific">Brevibacterium daeguense</name>
    <dbReference type="NCBI Taxonomy" id="909936"/>
    <lineage>
        <taxon>Bacteria</taxon>
        <taxon>Bacillati</taxon>
        <taxon>Actinomycetota</taxon>
        <taxon>Actinomycetes</taxon>
        <taxon>Micrococcales</taxon>
        <taxon>Brevibacteriaceae</taxon>
        <taxon>Brevibacterium</taxon>
    </lineage>
</organism>
<sequence length="224" mass="23599">MTDIVLDDAHAFADWRVLTNRAARLDPDGAMRVSVFGTVLVLTVSPLHPHGIGDETPLELGMRMLALPQSEHDGLDAVVPLAAIADRFARAEALGTLTMPLPPQEVRAAWAGVAPPRGPWELLGSLPAADFTRTAEAGIAEVAAGTPSGAGSAAVAALRRRVWSRPMEFGSVFDAVSPAPNAGASFALHGLGFLASADRVEVRRSDQWLRMSTAAGHVLTRSTR</sequence>
<protein>
    <submittedName>
        <fullName evidence="3">Uncharacterized protein</fullName>
    </submittedName>
</protein>
<evidence type="ECO:0000313" key="3">
    <source>
        <dbReference type="EMBL" id="GAA4284003.1"/>
    </source>
</evidence>
<comment type="caution">
    <text evidence="3">The sequence shown here is derived from an EMBL/GenBank/DDBJ whole genome shotgun (WGS) entry which is preliminary data.</text>
</comment>
<evidence type="ECO:0000259" key="2">
    <source>
        <dbReference type="Pfam" id="PF26572"/>
    </source>
</evidence>
<dbReference type="EMBL" id="BAABAZ010000005">
    <property type="protein sequence ID" value="GAA4284003.1"/>
    <property type="molecule type" value="Genomic_DNA"/>
</dbReference>
<gene>
    <name evidence="3" type="ORF">GCM10022261_15340</name>
</gene>
<dbReference type="InterPro" id="IPR058498">
    <property type="entry name" value="DUF8185"/>
</dbReference>
<proteinExistence type="predicted"/>
<dbReference type="Pfam" id="PF26572">
    <property type="entry name" value="DUF8185"/>
    <property type="match status" value="1"/>
</dbReference>
<feature type="domain" description="DUF8185" evidence="2">
    <location>
        <begin position="115"/>
        <end position="222"/>
    </location>
</feature>
<dbReference type="Pfam" id="PF26035">
    <property type="entry name" value="DUF8010"/>
    <property type="match status" value="1"/>
</dbReference>
<dbReference type="InterPro" id="IPR058323">
    <property type="entry name" value="DUF8010"/>
</dbReference>
<accession>A0ABP8EJ77</accession>
<dbReference type="Proteomes" id="UP001501586">
    <property type="component" value="Unassembled WGS sequence"/>
</dbReference>
<keyword evidence="4" id="KW-1185">Reference proteome</keyword>